<feature type="compositionally biased region" description="Basic and acidic residues" evidence="1">
    <location>
        <begin position="1"/>
        <end position="43"/>
    </location>
</feature>
<reference evidence="2" key="1">
    <citation type="journal article" date="2008" name="ISME J.">
        <title>Genomic patterns of recombination, clonal divergence and environment in marine microbial populations.</title>
        <authorList>
            <person name="Konstantinidis K.T."/>
            <person name="Delong E.F."/>
        </authorList>
    </citation>
    <scope>NUCLEOTIDE SEQUENCE</scope>
</reference>
<name>B3T736_9ARCH</name>
<evidence type="ECO:0000313" key="2">
    <source>
        <dbReference type="EMBL" id="ABZ08395.1"/>
    </source>
</evidence>
<organism evidence="2">
    <name type="scientific">uncultured marine crenarchaeote HF4000_APKG2O16</name>
    <dbReference type="NCBI Taxonomy" id="455582"/>
    <lineage>
        <taxon>Archaea</taxon>
        <taxon>Nitrososphaerota</taxon>
        <taxon>Nitrososphaeria</taxon>
        <taxon>Nitrosopumilales</taxon>
        <taxon>environmental samples</taxon>
    </lineage>
</organism>
<evidence type="ECO:0000256" key="1">
    <source>
        <dbReference type="SAM" id="MobiDB-lite"/>
    </source>
</evidence>
<protein>
    <recommendedName>
        <fullName evidence="3">HNH endonuclease</fullName>
    </recommendedName>
</protein>
<evidence type="ECO:0008006" key="3">
    <source>
        <dbReference type="Google" id="ProtNLM"/>
    </source>
</evidence>
<accession>B3T736</accession>
<feature type="compositionally biased region" description="Basic and acidic residues" evidence="1">
    <location>
        <begin position="51"/>
        <end position="64"/>
    </location>
</feature>
<sequence length="285" mass="34553">MILPYKDPEKQRQASKEYYQKHRKERLEHNRLYAKKQYDKKTPAEIQEYNQRPEVKERKRKDSQSPKGKLRFRLYRLRPEKKEEHRIESQRYNLKPEVITRRKARLKKPDIIAKRKMWQVGYRPRRSELRKKLYRKPEAKAKRKEHDRKPEVRARQLAGMRRRNQTPEYKTKNRSAALRFYHRQKERIAQEHDEVKIEALTPYSKKMSNSNVPCCVCVKCREKEIKFLTIDHIHGRRLMGHSHSFSGLRLYKWIIKNNFPDGLQVMCHNCNKAKGQAKSCPVHGE</sequence>
<feature type="region of interest" description="Disordered" evidence="1">
    <location>
        <begin position="1"/>
        <end position="71"/>
    </location>
</feature>
<proteinExistence type="predicted"/>
<dbReference type="AlphaFoldDB" id="B3T736"/>
<gene>
    <name evidence="2" type="ORF">ALOHA_HF4000APKG2O16ctg10g41</name>
</gene>
<dbReference type="EMBL" id="EU016627">
    <property type="protein sequence ID" value="ABZ08395.1"/>
    <property type="molecule type" value="Genomic_DNA"/>
</dbReference>